<evidence type="ECO:0000256" key="1">
    <source>
        <dbReference type="ARBA" id="ARBA00022676"/>
    </source>
</evidence>
<dbReference type="PANTHER" id="PTHR45947">
    <property type="entry name" value="SULFOQUINOVOSYL TRANSFERASE SQD2"/>
    <property type="match status" value="1"/>
</dbReference>
<dbReference type="SUPFAM" id="SSF53756">
    <property type="entry name" value="UDP-Glycosyltransferase/glycogen phosphorylase"/>
    <property type="match status" value="1"/>
</dbReference>
<dbReference type="PANTHER" id="PTHR45947:SF3">
    <property type="entry name" value="SULFOQUINOVOSYL TRANSFERASE SQD2"/>
    <property type="match status" value="1"/>
</dbReference>
<dbReference type="Pfam" id="PF13439">
    <property type="entry name" value="Glyco_transf_4"/>
    <property type="match status" value="1"/>
</dbReference>
<dbReference type="InterPro" id="IPR001296">
    <property type="entry name" value="Glyco_trans_1"/>
</dbReference>
<accession>A0ABW9QVP8</accession>
<evidence type="ECO:0000313" key="5">
    <source>
        <dbReference type="EMBL" id="MST33357.1"/>
    </source>
</evidence>
<dbReference type="EMBL" id="WJHE01000572">
    <property type="protein sequence ID" value="MST33357.1"/>
    <property type="molecule type" value="Genomic_DNA"/>
</dbReference>
<evidence type="ECO:0000259" key="4">
    <source>
        <dbReference type="Pfam" id="PF13439"/>
    </source>
</evidence>
<dbReference type="Proteomes" id="UP000437736">
    <property type="component" value="Unassembled WGS sequence"/>
</dbReference>
<comment type="caution">
    <text evidence="5">The sequence shown here is derived from an EMBL/GenBank/DDBJ whole genome shotgun (WGS) entry which is preliminary data.</text>
</comment>
<evidence type="ECO:0000313" key="6">
    <source>
        <dbReference type="Proteomes" id="UP000437736"/>
    </source>
</evidence>
<evidence type="ECO:0000259" key="3">
    <source>
        <dbReference type="Pfam" id="PF00534"/>
    </source>
</evidence>
<name>A0ABW9QVP8_9ACTN</name>
<evidence type="ECO:0000256" key="2">
    <source>
        <dbReference type="ARBA" id="ARBA00022679"/>
    </source>
</evidence>
<protein>
    <submittedName>
        <fullName evidence="5">Glycosyltransferase</fullName>
    </submittedName>
</protein>
<feature type="domain" description="Glycosyl transferase family 1" evidence="3">
    <location>
        <begin position="179"/>
        <end position="352"/>
    </location>
</feature>
<gene>
    <name evidence="5" type="ORF">GHK86_11590</name>
</gene>
<reference evidence="5 6" key="1">
    <citation type="submission" date="2019-11" db="EMBL/GenBank/DDBJ databases">
        <title>Acidiferrimicrobium australis gen. nov., sp. nov., an acidophilic and obligately heterotrophic, member of the Actinobacteria that catalyses dissimilatory oxido- reduction of iron isolated from metal-rich acidic water in Chile.</title>
        <authorList>
            <person name="Gonzalez D."/>
            <person name="Huber K."/>
            <person name="Hedrich S."/>
            <person name="Rojas-Villalobos C."/>
            <person name="Quatrini R."/>
            <person name="Dinamarca M.A."/>
            <person name="Schwarz A."/>
            <person name="Canales C."/>
            <person name="Nancucheo I."/>
        </authorList>
    </citation>
    <scope>NUCLEOTIDE SEQUENCE [LARGE SCALE GENOMIC DNA]</scope>
    <source>
        <strain evidence="5 6">USS-CCA1</strain>
    </source>
</reference>
<feature type="domain" description="Glycosyltransferase subfamily 4-like N-terminal" evidence="4">
    <location>
        <begin position="15"/>
        <end position="169"/>
    </location>
</feature>
<organism evidence="5 6">
    <name type="scientific">Acidiferrimicrobium australe</name>
    <dbReference type="NCBI Taxonomy" id="2664430"/>
    <lineage>
        <taxon>Bacteria</taxon>
        <taxon>Bacillati</taxon>
        <taxon>Actinomycetota</taxon>
        <taxon>Acidimicrobiia</taxon>
        <taxon>Acidimicrobiales</taxon>
        <taxon>Acidimicrobiaceae</taxon>
        <taxon>Acidiferrimicrobium</taxon>
    </lineage>
</organism>
<proteinExistence type="predicted"/>
<keyword evidence="6" id="KW-1185">Reference proteome</keyword>
<dbReference type="Pfam" id="PF00534">
    <property type="entry name" value="Glycos_transf_1"/>
    <property type="match status" value="1"/>
</dbReference>
<dbReference type="Gene3D" id="3.40.50.2000">
    <property type="entry name" value="Glycogen Phosphorylase B"/>
    <property type="match status" value="2"/>
</dbReference>
<dbReference type="CDD" id="cd03801">
    <property type="entry name" value="GT4_PimA-like"/>
    <property type="match status" value="1"/>
</dbReference>
<sequence length="376" mass="40134">MRHLLVTNDFPPKTGGIQSYLWELWRRLPPDDVVVYTTPHSRAARFDGEQPFRIIRSREPVLLPNPLLAHRVRSLAREVGAEAVVLDPALPLGLIGPGLGLPYATVLHGAEVTVPGRLPATRSMLSRVLTHASLVIAAGSYPEAEARRAAGRAPLPPVANIPPGVDVERFVPLPGIERAAMRARLGLDPGARLVVSVSRLVPRKGMDTLIEAAARLTPHHPDLQVAIGGTGRDERRLARLAERTGAPVRLLGWVADADLPGLYACADVFVLCCRNRWGGLEQEGFGIIFLEAAAAGVPSVAGNSGGAAEAVLDGETGAVVAHPDSPAELAAAIEELLDNPERARKEGQAARTRVEEEFSYAALAARLGEALESMRR</sequence>
<keyword evidence="1" id="KW-0328">Glycosyltransferase</keyword>
<dbReference type="InterPro" id="IPR050194">
    <property type="entry name" value="Glycosyltransferase_grp1"/>
</dbReference>
<dbReference type="InterPro" id="IPR028098">
    <property type="entry name" value="Glyco_trans_4-like_N"/>
</dbReference>
<keyword evidence="2" id="KW-0808">Transferase</keyword>